<feature type="domain" description="LexA repressor DNA-binding" evidence="15">
    <location>
        <begin position="27"/>
        <end position="89"/>
    </location>
</feature>
<evidence type="ECO:0000256" key="13">
    <source>
        <dbReference type="RuleBase" id="RU003991"/>
    </source>
</evidence>
<dbReference type="CDD" id="cd00090">
    <property type="entry name" value="HTH_ARSR"/>
    <property type="match status" value="1"/>
</dbReference>
<dbReference type="HAMAP" id="MF_00015">
    <property type="entry name" value="LexA"/>
    <property type="match status" value="1"/>
</dbReference>
<feature type="site" description="Cleavage; by autolysis" evidence="12">
    <location>
        <begin position="110"/>
        <end position="111"/>
    </location>
</feature>
<evidence type="ECO:0000256" key="7">
    <source>
        <dbReference type="ARBA" id="ARBA00023015"/>
    </source>
</evidence>
<dbReference type="Pfam" id="PF00717">
    <property type="entry name" value="Peptidase_S24"/>
    <property type="match status" value="1"/>
</dbReference>
<reference evidence="16" key="1">
    <citation type="submission" date="2021-01" db="EMBL/GenBank/DDBJ databases">
        <title>Genome public.</title>
        <authorList>
            <person name="Liu C."/>
            <person name="Sun Q."/>
        </authorList>
    </citation>
    <scope>NUCLEOTIDE SEQUENCE</scope>
    <source>
        <strain evidence="16">M6</strain>
    </source>
</reference>
<gene>
    <name evidence="12 16" type="primary">lexA</name>
    <name evidence="16" type="ORF">JKK62_16150</name>
</gene>
<dbReference type="AlphaFoldDB" id="A0A934WUI1"/>
<feature type="domain" description="Peptidase S24/S26A/S26B/S26C" evidence="14">
    <location>
        <begin position="103"/>
        <end position="215"/>
    </location>
</feature>
<proteinExistence type="inferred from homology"/>
<keyword evidence="4 12" id="KW-0227">DNA damage</keyword>
<dbReference type="NCBIfam" id="TIGR00498">
    <property type="entry name" value="lexA"/>
    <property type="match status" value="1"/>
</dbReference>
<accession>A0A934WUI1</accession>
<dbReference type="InterPro" id="IPR006200">
    <property type="entry name" value="LexA"/>
</dbReference>
<evidence type="ECO:0000313" key="17">
    <source>
        <dbReference type="Proteomes" id="UP000633365"/>
    </source>
</evidence>
<dbReference type="GO" id="GO:0045892">
    <property type="term" value="P:negative regulation of DNA-templated transcription"/>
    <property type="evidence" value="ECO:0007669"/>
    <property type="project" value="UniProtKB-UniRule"/>
</dbReference>
<comment type="function">
    <text evidence="12">Represses a number of genes involved in the response to DNA damage (SOS response), including recA and lexA. In the presence of single-stranded DNA, RecA interacts with LexA causing an autocatalytic cleavage which disrupts the DNA-binding part of LexA, leading to derepression of the SOS regulon and eventually DNA repair.</text>
</comment>
<dbReference type="Gene3D" id="1.10.10.10">
    <property type="entry name" value="Winged helix-like DNA-binding domain superfamily/Winged helix DNA-binding domain"/>
    <property type="match status" value="1"/>
</dbReference>
<dbReference type="InterPro" id="IPR039418">
    <property type="entry name" value="LexA-like"/>
</dbReference>
<evidence type="ECO:0000256" key="3">
    <source>
        <dbReference type="ARBA" id="ARBA00022705"/>
    </source>
</evidence>
<evidence type="ECO:0000313" key="16">
    <source>
        <dbReference type="EMBL" id="MBK6090156.1"/>
    </source>
</evidence>
<organism evidence="16 17">
    <name type="scientific">Ruminococcus difficilis</name>
    <dbReference type="NCBI Taxonomy" id="2763069"/>
    <lineage>
        <taxon>Bacteria</taxon>
        <taxon>Bacillati</taxon>
        <taxon>Bacillota</taxon>
        <taxon>Clostridia</taxon>
        <taxon>Eubacteriales</taxon>
        <taxon>Oscillospiraceae</taxon>
        <taxon>Ruminococcus</taxon>
    </lineage>
</organism>
<keyword evidence="8 12" id="KW-0238">DNA-binding</keyword>
<evidence type="ECO:0000256" key="9">
    <source>
        <dbReference type="ARBA" id="ARBA00023163"/>
    </source>
</evidence>
<evidence type="ECO:0000259" key="14">
    <source>
        <dbReference type="Pfam" id="PF00717"/>
    </source>
</evidence>
<dbReference type="PANTHER" id="PTHR33516">
    <property type="entry name" value="LEXA REPRESSOR"/>
    <property type="match status" value="1"/>
</dbReference>
<evidence type="ECO:0000256" key="5">
    <source>
        <dbReference type="ARBA" id="ARBA00022801"/>
    </source>
</evidence>
<dbReference type="GO" id="GO:0004252">
    <property type="term" value="F:serine-type endopeptidase activity"/>
    <property type="evidence" value="ECO:0007669"/>
    <property type="project" value="UniProtKB-UniRule"/>
</dbReference>
<feature type="DNA-binding region" description="H-T-H motif" evidence="12">
    <location>
        <begin position="53"/>
        <end position="73"/>
    </location>
</feature>
<evidence type="ECO:0000256" key="12">
    <source>
        <dbReference type="HAMAP-Rule" id="MF_00015"/>
    </source>
</evidence>
<comment type="catalytic activity">
    <reaction evidence="12">
        <text>Hydrolysis of Ala-|-Gly bond in repressor LexA.</text>
        <dbReference type="EC" id="3.4.21.88"/>
    </reaction>
</comment>
<dbReference type="Proteomes" id="UP000633365">
    <property type="component" value="Unassembled WGS sequence"/>
</dbReference>
<keyword evidence="6 12" id="KW-0068">Autocatalytic cleavage</keyword>
<dbReference type="InterPro" id="IPR006197">
    <property type="entry name" value="Peptidase_S24_LexA"/>
</dbReference>
<keyword evidence="3 12" id="KW-0235">DNA replication</keyword>
<dbReference type="GO" id="GO:0003677">
    <property type="term" value="F:DNA binding"/>
    <property type="evidence" value="ECO:0007669"/>
    <property type="project" value="UniProtKB-UniRule"/>
</dbReference>
<dbReference type="EMBL" id="JAEQMG010000181">
    <property type="protein sequence ID" value="MBK6090156.1"/>
    <property type="molecule type" value="Genomic_DNA"/>
</dbReference>
<keyword evidence="17" id="KW-1185">Reference proteome</keyword>
<dbReference type="SUPFAM" id="SSF46785">
    <property type="entry name" value="Winged helix' DNA-binding domain"/>
    <property type="match status" value="1"/>
</dbReference>
<name>A0A934WUI1_9FIRM</name>
<dbReference type="InterPro" id="IPR036286">
    <property type="entry name" value="LexA/Signal_pep-like_sf"/>
</dbReference>
<comment type="subunit">
    <text evidence="12">Homodimer.</text>
</comment>
<dbReference type="InterPro" id="IPR036390">
    <property type="entry name" value="WH_DNA-bd_sf"/>
</dbReference>
<evidence type="ECO:0000256" key="8">
    <source>
        <dbReference type="ARBA" id="ARBA00023125"/>
    </source>
</evidence>
<evidence type="ECO:0000256" key="1">
    <source>
        <dbReference type="ARBA" id="ARBA00007484"/>
    </source>
</evidence>
<dbReference type="GO" id="GO:0006260">
    <property type="term" value="P:DNA replication"/>
    <property type="evidence" value="ECO:0007669"/>
    <property type="project" value="UniProtKB-UniRule"/>
</dbReference>
<keyword evidence="7 12" id="KW-0805">Transcription regulation</keyword>
<dbReference type="InterPro" id="IPR011991">
    <property type="entry name" value="ArsR-like_HTH"/>
</dbReference>
<feature type="active site" description="For autocatalytic cleavage activity" evidence="12">
    <location>
        <position position="182"/>
    </location>
</feature>
<dbReference type="GO" id="GO:0006508">
    <property type="term" value="P:proteolysis"/>
    <property type="evidence" value="ECO:0007669"/>
    <property type="project" value="InterPro"/>
</dbReference>
<dbReference type="PRINTS" id="PR00726">
    <property type="entry name" value="LEXASERPTASE"/>
</dbReference>
<dbReference type="Gene3D" id="2.10.109.10">
    <property type="entry name" value="Umud Fragment, subunit A"/>
    <property type="match status" value="1"/>
</dbReference>
<evidence type="ECO:0000256" key="2">
    <source>
        <dbReference type="ARBA" id="ARBA00022491"/>
    </source>
</evidence>
<evidence type="ECO:0000256" key="4">
    <source>
        <dbReference type="ARBA" id="ARBA00022763"/>
    </source>
</evidence>
<sequence length="221" mass="24860">MQKYLKQTFDFLYINVVEYIRKGVSAMKPLSKSQQRILDYLKECSENGRVPSVREICDHTGLSSTSTVHHHLKALEEKGLIVREHGVNRCIQITGEEKSVNVPVVGKVAAGEPITAIQNIEFYVPVSEQLKRGRELFALRIQGESMVNAGILDGDIVIVHRTPVAENGEIVVAMVEDSATVKRFYKENGHFRLQPENDSYEPIIVDEVVLLGKVVSLIRNY</sequence>
<evidence type="ECO:0000259" key="15">
    <source>
        <dbReference type="Pfam" id="PF01726"/>
    </source>
</evidence>
<dbReference type="SUPFAM" id="SSF51306">
    <property type="entry name" value="LexA/Signal peptidase"/>
    <property type="match status" value="1"/>
</dbReference>
<dbReference type="GO" id="GO:0009432">
    <property type="term" value="P:SOS response"/>
    <property type="evidence" value="ECO:0007669"/>
    <property type="project" value="UniProtKB-UniRule"/>
</dbReference>
<keyword evidence="9 12" id="KW-0804">Transcription</keyword>
<dbReference type="PANTHER" id="PTHR33516:SF2">
    <property type="entry name" value="LEXA REPRESSOR-RELATED"/>
    <property type="match status" value="1"/>
</dbReference>
<dbReference type="Pfam" id="PF01726">
    <property type="entry name" value="LexA_DNA_bind"/>
    <property type="match status" value="1"/>
</dbReference>
<dbReference type="InterPro" id="IPR050077">
    <property type="entry name" value="LexA_repressor"/>
</dbReference>
<keyword evidence="10 12" id="KW-0234">DNA repair</keyword>
<keyword evidence="5 12" id="KW-0378">Hydrolase</keyword>
<evidence type="ECO:0000256" key="11">
    <source>
        <dbReference type="ARBA" id="ARBA00023236"/>
    </source>
</evidence>
<comment type="similarity">
    <text evidence="1 12 13">Belongs to the peptidase S24 family.</text>
</comment>
<feature type="active site" description="For autocatalytic cleavage activity" evidence="12">
    <location>
        <position position="145"/>
    </location>
</feature>
<protein>
    <recommendedName>
        <fullName evidence="12">LexA repressor</fullName>
        <ecNumber evidence="12">3.4.21.88</ecNumber>
    </recommendedName>
</protein>
<dbReference type="InterPro" id="IPR006199">
    <property type="entry name" value="LexA_DNA-bd_dom"/>
</dbReference>
<keyword evidence="2 12" id="KW-0678">Repressor</keyword>
<evidence type="ECO:0000256" key="10">
    <source>
        <dbReference type="ARBA" id="ARBA00023204"/>
    </source>
</evidence>
<dbReference type="FunFam" id="2.10.109.10:FF:000001">
    <property type="entry name" value="LexA repressor"/>
    <property type="match status" value="1"/>
</dbReference>
<dbReference type="GO" id="GO:0006281">
    <property type="term" value="P:DNA repair"/>
    <property type="evidence" value="ECO:0007669"/>
    <property type="project" value="UniProtKB-UniRule"/>
</dbReference>
<dbReference type="InterPro" id="IPR036388">
    <property type="entry name" value="WH-like_DNA-bd_sf"/>
</dbReference>
<dbReference type="EC" id="3.4.21.88" evidence="12"/>
<evidence type="ECO:0000256" key="6">
    <source>
        <dbReference type="ARBA" id="ARBA00022813"/>
    </source>
</evidence>
<dbReference type="InterPro" id="IPR015927">
    <property type="entry name" value="Peptidase_S24_S26A/B/C"/>
</dbReference>
<comment type="caution">
    <text evidence="16">The sequence shown here is derived from an EMBL/GenBank/DDBJ whole genome shotgun (WGS) entry which is preliminary data.</text>
</comment>
<dbReference type="CDD" id="cd06529">
    <property type="entry name" value="S24_LexA-like"/>
    <property type="match status" value="1"/>
</dbReference>
<keyword evidence="11 12" id="KW-0742">SOS response</keyword>